<dbReference type="Proteomes" id="UP001227964">
    <property type="component" value="Unassembled WGS sequence"/>
</dbReference>
<evidence type="ECO:0000259" key="3">
    <source>
        <dbReference type="PROSITE" id="PS50113"/>
    </source>
</evidence>
<dbReference type="PROSITE" id="PS50883">
    <property type="entry name" value="EAL"/>
    <property type="match status" value="1"/>
</dbReference>
<proteinExistence type="predicted"/>
<gene>
    <name evidence="6" type="ORF">QPM17_20080</name>
</gene>
<dbReference type="CDD" id="cd01949">
    <property type="entry name" value="GGDEF"/>
    <property type="match status" value="1"/>
</dbReference>
<dbReference type="SMART" id="SM00052">
    <property type="entry name" value="EAL"/>
    <property type="match status" value="1"/>
</dbReference>
<dbReference type="InterPro" id="IPR001633">
    <property type="entry name" value="EAL_dom"/>
</dbReference>
<accession>A0ABT7IH03</accession>
<dbReference type="InterPro" id="IPR052155">
    <property type="entry name" value="Biofilm_reg_signaling"/>
</dbReference>
<name>A0ABT7IH03_9GAMM</name>
<dbReference type="InterPro" id="IPR035965">
    <property type="entry name" value="PAS-like_dom_sf"/>
</dbReference>
<dbReference type="PANTHER" id="PTHR44757:SF2">
    <property type="entry name" value="BIOFILM ARCHITECTURE MAINTENANCE PROTEIN MBAA"/>
    <property type="match status" value="1"/>
</dbReference>
<dbReference type="InterPro" id="IPR029787">
    <property type="entry name" value="Nucleotide_cyclase"/>
</dbReference>
<dbReference type="SUPFAM" id="SSF141868">
    <property type="entry name" value="EAL domain-like"/>
    <property type="match status" value="1"/>
</dbReference>
<dbReference type="RefSeq" id="WP_285393250.1">
    <property type="nucleotide sequence ID" value="NZ_JASSVS010000014.1"/>
</dbReference>
<dbReference type="Gene3D" id="3.20.20.450">
    <property type="entry name" value="EAL domain"/>
    <property type="match status" value="1"/>
</dbReference>
<dbReference type="CDD" id="cd01948">
    <property type="entry name" value="EAL"/>
    <property type="match status" value="1"/>
</dbReference>
<dbReference type="Gene3D" id="3.30.70.270">
    <property type="match status" value="1"/>
</dbReference>
<dbReference type="Pfam" id="PF08448">
    <property type="entry name" value="PAS_4"/>
    <property type="match status" value="1"/>
</dbReference>
<evidence type="ECO:0000313" key="6">
    <source>
        <dbReference type="EMBL" id="MDL0433445.1"/>
    </source>
</evidence>
<dbReference type="InterPro" id="IPR043128">
    <property type="entry name" value="Rev_trsase/Diguanyl_cyclase"/>
</dbReference>
<keyword evidence="1" id="KW-0418">Kinase</keyword>
<dbReference type="Gene3D" id="3.30.450.20">
    <property type="entry name" value="PAS domain"/>
    <property type="match status" value="1"/>
</dbReference>
<dbReference type="SMART" id="SM00091">
    <property type="entry name" value="PAS"/>
    <property type="match status" value="1"/>
</dbReference>
<dbReference type="PANTHER" id="PTHR44757">
    <property type="entry name" value="DIGUANYLATE CYCLASE DGCP"/>
    <property type="match status" value="1"/>
</dbReference>
<feature type="domain" description="PAS" evidence="2">
    <location>
        <begin position="147"/>
        <end position="193"/>
    </location>
</feature>
<evidence type="ECO:0000313" key="7">
    <source>
        <dbReference type="Proteomes" id="UP001227964"/>
    </source>
</evidence>
<feature type="domain" description="EAL" evidence="4">
    <location>
        <begin position="445"/>
        <end position="699"/>
    </location>
</feature>
<reference evidence="6 7" key="1">
    <citation type="submission" date="2023-06" db="EMBL/GenBank/DDBJ databases">
        <title>Marinobacter azerbaijanicus a moderately halophilic, isolated from Urmia Lake in Azerbaijan region of Iran.</title>
        <authorList>
            <person name="Sanchez-Porro C."/>
            <person name="Aghdam E.M."/>
            <person name="Saheb S.M."/>
            <person name="Tarhriz V."/>
            <person name="Kazemi E."/>
            <person name="Ammozegar M.A."/>
            <person name="Ventosa A."/>
            <person name="Hejazi M.S."/>
        </authorList>
    </citation>
    <scope>NUCLEOTIDE SEQUENCE [LARGE SCALE GENOMIC DNA]</scope>
    <source>
        <strain evidence="6 7">TBZ242</strain>
    </source>
</reference>
<evidence type="ECO:0000256" key="1">
    <source>
        <dbReference type="ARBA" id="ARBA00022777"/>
    </source>
</evidence>
<dbReference type="PROSITE" id="PS50887">
    <property type="entry name" value="GGDEF"/>
    <property type="match status" value="1"/>
</dbReference>
<dbReference type="InterPro" id="IPR000014">
    <property type="entry name" value="PAS"/>
</dbReference>
<comment type="caution">
    <text evidence="6">The sequence shown here is derived from an EMBL/GenBank/DDBJ whole genome shotgun (WGS) entry which is preliminary data.</text>
</comment>
<evidence type="ECO:0000259" key="4">
    <source>
        <dbReference type="PROSITE" id="PS50883"/>
    </source>
</evidence>
<dbReference type="SMART" id="SM00267">
    <property type="entry name" value="GGDEF"/>
    <property type="match status" value="1"/>
</dbReference>
<protein>
    <submittedName>
        <fullName evidence="6">EAL domain-containing protein</fullName>
    </submittedName>
</protein>
<dbReference type="PROSITE" id="PS50113">
    <property type="entry name" value="PAC"/>
    <property type="match status" value="1"/>
</dbReference>
<keyword evidence="7" id="KW-1185">Reference proteome</keyword>
<organism evidence="6 7">
    <name type="scientific">Marinobacter azerbaijanicus</name>
    <dbReference type="NCBI Taxonomy" id="3050455"/>
    <lineage>
        <taxon>Bacteria</taxon>
        <taxon>Pseudomonadati</taxon>
        <taxon>Pseudomonadota</taxon>
        <taxon>Gammaproteobacteria</taxon>
        <taxon>Pseudomonadales</taxon>
        <taxon>Marinobacteraceae</taxon>
        <taxon>Marinobacter</taxon>
    </lineage>
</organism>
<dbReference type="Pfam" id="PF00990">
    <property type="entry name" value="GGDEF"/>
    <property type="match status" value="1"/>
</dbReference>
<dbReference type="NCBIfam" id="TIGR00254">
    <property type="entry name" value="GGDEF"/>
    <property type="match status" value="1"/>
</dbReference>
<dbReference type="NCBIfam" id="TIGR00229">
    <property type="entry name" value="sensory_box"/>
    <property type="match status" value="1"/>
</dbReference>
<dbReference type="SUPFAM" id="SSF55785">
    <property type="entry name" value="PYP-like sensor domain (PAS domain)"/>
    <property type="match status" value="1"/>
</dbReference>
<dbReference type="SUPFAM" id="SSF55073">
    <property type="entry name" value="Nucleotide cyclase"/>
    <property type="match status" value="1"/>
</dbReference>
<evidence type="ECO:0000259" key="2">
    <source>
        <dbReference type="PROSITE" id="PS50112"/>
    </source>
</evidence>
<dbReference type="InterPro" id="IPR000160">
    <property type="entry name" value="GGDEF_dom"/>
</dbReference>
<dbReference type="InterPro" id="IPR035919">
    <property type="entry name" value="EAL_sf"/>
</dbReference>
<feature type="domain" description="PAC" evidence="3">
    <location>
        <begin position="219"/>
        <end position="271"/>
    </location>
</feature>
<dbReference type="CDD" id="cd00130">
    <property type="entry name" value="PAS"/>
    <property type="match status" value="1"/>
</dbReference>
<dbReference type="Pfam" id="PF00563">
    <property type="entry name" value="EAL"/>
    <property type="match status" value="1"/>
</dbReference>
<evidence type="ECO:0000259" key="5">
    <source>
        <dbReference type="PROSITE" id="PS50887"/>
    </source>
</evidence>
<dbReference type="InterPro" id="IPR013656">
    <property type="entry name" value="PAS_4"/>
</dbReference>
<dbReference type="PROSITE" id="PS50112">
    <property type="entry name" value="PAS"/>
    <property type="match status" value="1"/>
</dbReference>
<dbReference type="InterPro" id="IPR000700">
    <property type="entry name" value="PAS-assoc_C"/>
</dbReference>
<sequence length="702" mass="79964">MRLPEFIRAHMEDILRIWEYDAKQILPVPRLTREELRDHIEEILLGIAVELERQPIGHDRFDEFCPRHPDSMGSARIHGSERHDLGADIVHVAAEFRALRLTVIELWVQYEGYIDKESAQELIRFDNEIDIALAQSIENYALRKQQQGRLFETMLSSLPDPCYILNLDGDFLYANRAMAELCQVPAEDIVGRTFSEMPLPSQYNGEIKLKEVIRHKERRNSEIIIEDPSGKIRYFECLYAPVIDNQGQVEAVSGIAHDVTHRKESEARIWRHANYDLLTGLPNRRLFMDRLDQHAAHSDRTGDPFALLYIDLDHFKDINDRLGHEAGDMLLKMIAERVSACVRQSDTVARIGGDEFTVLLLDTGDLKLIEGIAGNILAELEQPFQLGDNSVSITGSIGITLFPEDAGTAQQLLNDADQAMYLAKHSGRNRLCYFTDVMRTDRTERQQLMTDLREAPAKEQLRLYYQPIIDLSSNRIVKAEALLRWQHPEQGIKLPEEFLGLAEEAGLMSAIEHWVFSEAASQSVYWSAFMDSSFQLTINSSPLQFTQSISRRPWEAHLDTFLNSRTGIVIELTENIFLSDSEQLTRNFAELREAGVQLALDDFGTGYSSLAYLKRFDVNYLKIDQSFVQENVPGSNSHAIAETIIMMAHKLGLQVVAEGVETAEQRDWLKAAGCDFAQGFFFSRPMPASELEPLLRSGYIHH</sequence>
<keyword evidence="1" id="KW-0808">Transferase</keyword>
<dbReference type="EMBL" id="JASSVS010000014">
    <property type="protein sequence ID" value="MDL0433445.1"/>
    <property type="molecule type" value="Genomic_DNA"/>
</dbReference>
<feature type="domain" description="GGDEF" evidence="5">
    <location>
        <begin position="303"/>
        <end position="436"/>
    </location>
</feature>